<evidence type="ECO:0000259" key="5">
    <source>
        <dbReference type="PROSITE" id="PS51459"/>
    </source>
</evidence>
<dbReference type="PANTHER" id="PTHR13504">
    <property type="entry name" value="FIDO DOMAIN-CONTAINING PROTEIN DDB_G0283145"/>
    <property type="match status" value="1"/>
</dbReference>
<dbReference type="EMBL" id="QQAZ01000008">
    <property type="protein sequence ID" value="RDI48521.1"/>
    <property type="molecule type" value="Genomic_DNA"/>
</dbReference>
<dbReference type="Pfam" id="PF08220">
    <property type="entry name" value="HTH_DeoR"/>
    <property type="match status" value="1"/>
</dbReference>
<dbReference type="STRING" id="1210089.GCA_001613165_04472"/>
<dbReference type="GO" id="GO:0003700">
    <property type="term" value="F:DNA-binding transcription factor activity"/>
    <property type="evidence" value="ECO:0007669"/>
    <property type="project" value="InterPro"/>
</dbReference>
<dbReference type="InterPro" id="IPR036597">
    <property type="entry name" value="Fido-like_dom_sf"/>
</dbReference>
<dbReference type="Gene3D" id="1.10.3290.10">
    <property type="entry name" value="Fido-like domain"/>
    <property type="match status" value="1"/>
</dbReference>
<feature type="domain" description="Fido" evidence="5">
    <location>
        <begin position="180"/>
        <end position="338"/>
    </location>
</feature>
<dbReference type="AlphaFoldDB" id="A0A370GY38"/>
<proteinExistence type="predicted"/>
<organism evidence="6 7">
    <name type="scientific">Nocardia mexicana</name>
    <dbReference type="NCBI Taxonomy" id="279262"/>
    <lineage>
        <taxon>Bacteria</taxon>
        <taxon>Bacillati</taxon>
        <taxon>Actinomycetota</taxon>
        <taxon>Actinomycetes</taxon>
        <taxon>Mycobacteriales</taxon>
        <taxon>Nocardiaceae</taxon>
        <taxon>Nocardia</taxon>
    </lineage>
</organism>
<evidence type="ECO:0000256" key="2">
    <source>
        <dbReference type="ARBA" id="ARBA00023163"/>
    </source>
</evidence>
<dbReference type="Pfam" id="PF02661">
    <property type="entry name" value="Fic"/>
    <property type="match status" value="1"/>
</dbReference>
<evidence type="ECO:0000256" key="4">
    <source>
        <dbReference type="PIRSR" id="PIRSR640198-2"/>
    </source>
</evidence>
<reference evidence="6 7" key="1">
    <citation type="submission" date="2018-07" db="EMBL/GenBank/DDBJ databases">
        <title>Genomic Encyclopedia of Type Strains, Phase IV (KMG-IV): sequencing the most valuable type-strain genomes for metagenomic binning, comparative biology and taxonomic classification.</title>
        <authorList>
            <person name="Goeker M."/>
        </authorList>
    </citation>
    <scope>NUCLEOTIDE SEQUENCE [LARGE SCALE GENOMIC DNA]</scope>
    <source>
        <strain evidence="6 7">DSM 44952</strain>
    </source>
</reference>
<keyword evidence="4" id="KW-0067">ATP-binding</keyword>
<comment type="caution">
    <text evidence="6">The sequence shown here is derived from an EMBL/GenBank/DDBJ whole genome shotgun (WGS) entry which is preliminary data.</text>
</comment>
<keyword evidence="2" id="KW-0804">Transcription</keyword>
<dbReference type="Proteomes" id="UP000255355">
    <property type="component" value="Unassembled WGS sequence"/>
</dbReference>
<dbReference type="PROSITE" id="PS51459">
    <property type="entry name" value="FIDO"/>
    <property type="match status" value="1"/>
</dbReference>
<dbReference type="InterPro" id="IPR001034">
    <property type="entry name" value="DeoR_HTH"/>
</dbReference>
<keyword evidence="1" id="KW-0805">Transcription regulation</keyword>
<gene>
    <name evidence="6" type="ORF">DFR68_108354</name>
</gene>
<dbReference type="InterPro" id="IPR040198">
    <property type="entry name" value="Fido_containing"/>
</dbReference>
<dbReference type="InterPro" id="IPR003812">
    <property type="entry name" value="Fido"/>
</dbReference>
<dbReference type="SUPFAM" id="SSF46785">
    <property type="entry name" value="Winged helix' DNA-binding domain"/>
    <property type="match status" value="1"/>
</dbReference>
<dbReference type="RefSeq" id="WP_084519894.1">
    <property type="nucleotide sequence ID" value="NZ_QQAZ01000008.1"/>
</dbReference>
<accession>A0A370GY38</accession>
<keyword evidence="7" id="KW-1185">Reference proteome</keyword>
<dbReference type="PANTHER" id="PTHR13504:SF38">
    <property type="entry name" value="FIDO DOMAIN-CONTAINING PROTEIN"/>
    <property type="match status" value="1"/>
</dbReference>
<dbReference type="OrthoDB" id="9813719at2"/>
<dbReference type="SUPFAM" id="SSF140931">
    <property type="entry name" value="Fic-like"/>
    <property type="match status" value="1"/>
</dbReference>
<feature type="binding site" evidence="4">
    <location>
        <begin position="277"/>
        <end position="284"/>
    </location>
    <ligand>
        <name>ATP</name>
        <dbReference type="ChEBI" id="CHEBI:30616"/>
    </ligand>
</feature>
<evidence type="ECO:0000313" key="7">
    <source>
        <dbReference type="Proteomes" id="UP000255355"/>
    </source>
</evidence>
<name>A0A370GY38_9NOCA</name>
<feature type="active site" evidence="3">
    <location>
        <position position="273"/>
    </location>
</feature>
<evidence type="ECO:0000313" key="6">
    <source>
        <dbReference type="EMBL" id="RDI48521.1"/>
    </source>
</evidence>
<keyword evidence="4" id="KW-0547">Nucleotide-binding</keyword>
<dbReference type="GO" id="GO:0005524">
    <property type="term" value="F:ATP binding"/>
    <property type="evidence" value="ECO:0007669"/>
    <property type="project" value="UniProtKB-KW"/>
</dbReference>
<dbReference type="InterPro" id="IPR036390">
    <property type="entry name" value="WH_DNA-bd_sf"/>
</dbReference>
<sequence length="452" mass="51352">MHPAPPPEQHQLLTTIERDRLKEILVSNLGSPADSYLPWDKLRYKKPPGDLTSEEWWLVVKMSRSGMQRFLPLMTIEGRPFTYALPDEVLKLTDEITKRASGQIAAPEQVTNSATKTRYVVSSLIEEAITSSQLEGASTSRIVAKELIRSGRPPRDRSEQMIVNNYNAMVFVAEHKDENLTPALVCELHRIVTADTLDNPESAGQIQSNPDPDDRVKVFGRDNDVLHTPPPVEQLPSRLQALCDFANATSTGETYIPPVVRALAIHFMTGYDHYFEDGNGRTARALFYWSMLKEGYWLTEYVTISRRLKKAPAQYVRSFILTEQDDGDLTYFIIYHLNVIRRALDDLNEYLARKAGDLHEARRLLSSKGEFNHRQLALIESAIKNPGNRYSVQTHMVSHGISDQTARNDLSDLEKRGLLIRRKVGRTFSWSPASNLEKVLSRRQSGHSRRSV</sequence>
<protein>
    <submittedName>
        <fullName evidence="6">Fic family protein</fullName>
    </submittedName>
</protein>
<evidence type="ECO:0000256" key="1">
    <source>
        <dbReference type="ARBA" id="ARBA00023015"/>
    </source>
</evidence>
<evidence type="ECO:0000256" key="3">
    <source>
        <dbReference type="PIRSR" id="PIRSR640198-1"/>
    </source>
</evidence>